<sequence>MNVQKRPYWPQYLDDTLHYHYGKIPLHAYIDRHAKENPEGVAIHYYGKSFTWKQLNRYVNQFAQFLAEQNVKKGDRIALYMQNCPQYIIGYYAIQRIGATVVPLNPMYKETELLHAFQEGEITGIFCSEEGYPHIEEIREQLPELHVVVITNYSDFLLEQSTIPFPEELLVEKRTYTKTFDFLNILQQTEELPQFVEVNMEEDIALLVFTSGTSGRPKGAMLTYMNSLFTTAANAQSNHIKRGARSLNIAPYSHIAGMLMGVNTSVYLGLETVVLTKFDPAVAAGAIEKYRIEVWYSVAIMNVAILKLKDLEKRNLTSLRVNMATSFGIAVTAQLAQQWSEVTDGCLMFEAAYGLSESHTGDTFMPRDRIKYGSCGIAIYETEIKIVDGEGNEKGIDEHGEIILKSKGNFKGYYNRPAETKEVLRDGWLHTGDIGMIDEDGYLYYLGRTKEMIKSSGYSVFPDDVEALLNEHPAISQTVAVGIPDEKRGESVKAFVKLKEEYVGKIEEREIIEWAKEHMAAYKYPREVEFIDEFPSTSTGKILRRLLKQ</sequence>
<dbReference type="InterPro" id="IPR042099">
    <property type="entry name" value="ANL_N_sf"/>
</dbReference>
<dbReference type="InterPro" id="IPR050237">
    <property type="entry name" value="ATP-dep_AMP-bd_enzyme"/>
</dbReference>
<name>A0ABW3H4E5_9BACL</name>
<dbReference type="PANTHER" id="PTHR43767:SF1">
    <property type="entry name" value="NONRIBOSOMAL PEPTIDE SYNTHASE PES1 (EUROFUNG)-RELATED"/>
    <property type="match status" value="1"/>
</dbReference>
<dbReference type="InterPro" id="IPR000873">
    <property type="entry name" value="AMP-dep_synth/lig_dom"/>
</dbReference>
<keyword evidence="4" id="KW-1185">Reference proteome</keyword>
<evidence type="ECO:0000313" key="3">
    <source>
        <dbReference type="EMBL" id="MFD0944227.1"/>
    </source>
</evidence>
<dbReference type="RefSeq" id="WP_381013290.1">
    <property type="nucleotide sequence ID" value="NZ_JBHTJF010000035.1"/>
</dbReference>
<organism evidence="3 4">
    <name type="scientific">Savagea faecisuis</name>
    <dbReference type="NCBI Taxonomy" id="1274803"/>
    <lineage>
        <taxon>Bacteria</taxon>
        <taxon>Bacillati</taxon>
        <taxon>Bacillota</taxon>
        <taxon>Bacilli</taxon>
        <taxon>Bacillales</taxon>
        <taxon>Caryophanaceae</taxon>
        <taxon>Savagea</taxon>
    </lineage>
</organism>
<feature type="domain" description="AMP-binding enzyme C-terminal" evidence="2">
    <location>
        <begin position="465"/>
        <end position="541"/>
    </location>
</feature>
<reference evidence="4" key="1">
    <citation type="journal article" date="2019" name="Int. J. Syst. Evol. Microbiol.">
        <title>The Global Catalogue of Microorganisms (GCM) 10K type strain sequencing project: providing services to taxonomists for standard genome sequencing and annotation.</title>
        <authorList>
            <consortium name="The Broad Institute Genomics Platform"/>
            <consortium name="The Broad Institute Genome Sequencing Center for Infectious Disease"/>
            <person name="Wu L."/>
            <person name="Ma J."/>
        </authorList>
    </citation>
    <scope>NUCLEOTIDE SEQUENCE [LARGE SCALE GENOMIC DNA]</scope>
    <source>
        <strain evidence="4">CCUG 63563</strain>
    </source>
</reference>
<dbReference type="InterPro" id="IPR045851">
    <property type="entry name" value="AMP-bd_C_sf"/>
</dbReference>
<feature type="domain" description="AMP-dependent synthetase/ligase" evidence="1">
    <location>
        <begin position="31"/>
        <end position="414"/>
    </location>
</feature>
<evidence type="ECO:0000259" key="2">
    <source>
        <dbReference type="Pfam" id="PF13193"/>
    </source>
</evidence>
<dbReference type="PANTHER" id="PTHR43767">
    <property type="entry name" value="LONG-CHAIN-FATTY-ACID--COA LIGASE"/>
    <property type="match status" value="1"/>
</dbReference>
<dbReference type="Pfam" id="PF13193">
    <property type="entry name" value="AMP-binding_C"/>
    <property type="match status" value="1"/>
</dbReference>
<dbReference type="Gene3D" id="3.40.50.12780">
    <property type="entry name" value="N-terminal domain of ligase-like"/>
    <property type="match status" value="1"/>
</dbReference>
<dbReference type="SUPFAM" id="SSF56801">
    <property type="entry name" value="Acetyl-CoA synthetase-like"/>
    <property type="match status" value="1"/>
</dbReference>
<gene>
    <name evidence="3" type="ORF">ACFQ0V_10790</name>
</gene>
<protein>
    <submittedName>
        <fullName evidence="3">AMP-binding protein</fullName>
    </submittedName>
</protein>
<evidence type="ECO:0000313" key="4">
    <source>
        <dbReference type="Proteomes" id="UP001596976"/>
    </source>
</evidence>
<accession>A0ABW3H4E5</accession>
<dbReference type="Pfam" id="PF00501">
    <property type="entry name" value="AMP-binding"/>
    <property type="match status" value="1"/>
</dbReference>
<evidence type="ECO:0000259" key="1">
    <source>
        <dbReference type="Pfam" id="PF00501"/>
    </source>
</evidence>
<comment type="caution">
    <text evidence="3">The sequence shown here is derived from an EMBL/GenBank/DDBJ whole genome shotgun (WGS) entry which is preliminary data.</text>
</comment>
<dbReference type="Gene3D" id="3.30.300.30">
    <property type="match status" value="1"/>
</dbReference>
<proteinExistence type="predicted"/>
<dbReference type="InterPro" id="IPR020845">
    <property type="entry name" value="AMP-binding_CS"/>
</dbReference>
<dbReference type="InterPro" id="IPR025110">
    <property type="entry name" value="AMP-bd_C"/>
</dbReference>
<dbReference type="Proteomes" id="UP001596976">
    <property type="component" value="Unassembled WGS sequence"/>
</dbReference>
<dbReference type="EMBL" id="JBHTJF010000035">
    <property type="protein sequence ID" value="MFD0944227.1"/>
    <property type="molecule type" value="Genomic_DNA"/>
</dbReference>
<dbReference type="PROSITE" id="PS00455">
    <property type="entry name" value="AMP_BINDING"/>
    <property type="match status" value="1"/>
</dbReference>